<dbReference type="OrthoDB" id="9815055at2"/>
<dbReference type="GO" id="GO:0008233">
    <property type="term" value="F:peptidase activity"/>
    <property type="evidence" value="ECO:0007669"/>
    <property type="project" value="UniProtKB-KW"/>
</dbReference>
<keyword evidence="4 8" id="KW-0812">Transmembrane</keyword>
<keyword evidence="1" id="KW-1003">Cell membrane</keyword>
<evidence type="ECO:0000256" key="8">
    <source>
        <dbReference type="SAM" id="Phobius"/>
    </source>
</evidence>
<feature type="transmembrane region" description="Helical" evidence="8">
    <location>
        <begin position="81"/>
        <end position="100"/>
    </location>
</feature>
<dbReference type="RefSeq" id="WP_002849930.1">
    <property type="nucleotide sequence ID" value="NZ_ADKM02000085.1"/>
</dbReference>
<dbReference type="STRING" id="246199.CUS_6637"/>
<protein>
    <submittedName>
        <fullName evidence="9">Accessory protein regulator protein B</fullName>
    </submittedName>
</protein>
<sequence>MFQYIAEDIAFLLIKNKTVDIEKRDECVYGAEVLLVNLSNILTALIISILTKSMLHFAAFMLIFVPLRIFTGGYHAKTSEICYLITSAMYALTVLCVKLMPELYSNFPAIITLVVLIVPIVLFAPVEHKNNPLSADERKRNRLISILLIAIDSLIFVILHLLFNTVATSVMIFIAVDSILMLIGLLINRIEKSKIMEE</sequence>
<evidence type="ECO:0000313" key="10">
    <source>
        <dbReference type="Proteomes" id="UP000004259"/>
    </source>
</evidence>
<keyword evidence="3" id="KW-0645">Protease</keyword>
<comment type="caution">
    <text evidence="9">The sequence shown here is derived from an EMBL/GenBank/DDBJ whole genome shotgun (WGS) entry which is preliminary data.</text>
</comment>
<dbReference type="GO" id="GO:0009372">
    <property type="term" value="P:quorum sensing"/>
    <property type="evidence" value="ECO:0007669"/>
    <property type="project" value="UniProtKB-KW"/>
</dbReference>
<name>E9SCN3_RUMAL</name>
<dbReference type="InterPro" id="IPR006741">
    <property type="entry name" value="AgrB"/>
</dbReference>
<dbReference type="Pfam" id="PF04647">
    <property type="entry name" value="AgrB"/>
    <property type="match status" value="1"/>
</dbReference>
<dbReference type="eggNOG" id="COG4512">
    <property type="taxonomic scope" value="Bacteria"/>
</dbReference>
<evidence type="ECO:0000256" key="6">
    <source>
        <dbReference type="ARBA" id="ARBA00022989"/>
    </source>
</evidence>
<dbReference type="Proteomes" id="UP000004259">
    <property type="component" value="Unassembled WGS sequence"/>
</dbReference>
<evidence type="ECO:0000256" key="4">
    <source>
        <dbReference type="ARBA" id="ARBA00022692"/>
    </source>
</evidence>
<evidence type="ECO:0000256" key="2">
    <source>
        <dbReference type="ARBA" id="ARBA00022654"/>
    </source>
</evidence>
<reference evidence="9 10" key="1">
    <citation type="submission" date="2011-02" db="EMBL/GenBank/DDBJ databases">
        <authorList>
            <person name="Nelson K.E."/>
            <person name="Sutton G."/>
            <person name="Torralba M."/>
            <person name="Durkin S."/>
            <person name="Harkins D."/>
            <person name="Montgomery R."/>
            <person name="Ziemer C."/>
            <person name="Klaassens E."/>
            <person name="Ocuiv P."/>
            <person name="Morrison M."/>
        </authorList>
    </citation>
    <scope>NUCLEOTIDE SEQUENCE [LARGE SCALE GENOMIC DNA]</scope>
    <source>
        <strain evidence="9 10">8</strain>
    </source>
</reference>
<keyword evidence="5" id="KW-0378">Hydrolase</keyword>
<gene>
    <name evidence="9" type="ORF">CUS_6637</name>
</gene>
<feature type="transmembrane region" description="Helical" evidence="8">
    <location>
        <begin position="169"/>
        <end position="187"/>
    </location>
</feature>
<keyword evidence="10" id="KW-1185">Reference proteome</keyword>
<dbReference type="SMART" id="SM00793">
    <property type="entry name" value="AgrB"/>
    <property type="match status" value="1"/>
</dbReference>
<feature type="transmembrane region" description="Helical" evidence="8">
    <location>
        <begin position="41"/>
        <end position="69"/>
    </location>
</feature>
<dbReference type="GO" id="GO:0006508">
    <property type="term" value="P:proteolysis"/>
    <property type="evidence" value="ECO:0007669"/>
    <property type="project" value="UniProtKB-KW"/>
</dbReference>
<evidence type="ECO:0000313" key="9">
    <source>
        <dbReference type="EMBL" id="EGC02889.1"/>
    </source>
</evidence>
<evidence type="ECO:0000256" key="1">
    <source>
        <dbReference type="ARBA" id="ARBA00022475"/>
    </source>
</evidence>
<feature type="transmembrane region" description="Helical" evidence="8">
    <location>
        <begin position="106"/>
        <end position="124"/>
    </location>
</feature>
<organism evidence="9 10">
    <name type="scientific">Ruminococcus albus 8</name>
    <dbReference type="NCBI Taxonomy" id="246199"/>
    <lineage>
        <taxon>Bacteria</taxon>
        <taxon>Bacillati</taxon>
        <taxon>Bacillota</taxon>
        <taxon>Clostridia</taxon>
        <taxon>Eubacteriales</taxon>
        <taxon>Oscillospiraceae</taxon>
        <taxon>Ruminococcus</taxon>
    </lineage>
</organism>
<proteinExistence type="predicted"/>
<evidence type="ECO:0000256" key="3">
    <source>
        <dbReference type="ARBA" id="ARBA00022670"/>
    </source>
</evidence>
<keyword evidence="6 8" id="KW-1133">Transmembrane helix</keyword>
<dbReference type="EMBL" id="ADKM02000085">
    <property type="protein sequence ID" value="EGC02889.1"/>
    <property type="molecule type" value="Genomic_DNA"/>
</dbReference>
<accession>E9SCN3</accession>
<evidence type="ECO:0000256" key="5">
    <source>
        <dbReference type="ARBA" id="ARBA00022801"/>
    </source>
</evidence>
<dbReference type="GO" id="GO:0016020">
    <property type="term" value="C:membrane"/>
    <property type="evidence" value="ECO:0007669"/>
    <property type="project" value="InterPro"/>
</dbReference>
<keyword evidence="7 8" id="KW-0472">Membrane</keyword>
<keyword evidence="2" id="KW-0673">Quorum sensing</keyword>
<dbReference type="AlphaFoldDB" id="E9SCN3"/>
<evidence type="ECO:0000256" key="7">
    <source>
        <dbReference type="ARBA" id="ARBA00023136"/>
    </source>
</evidence>
<feature type="transmembrane region" description="Helical" evidence="8">
    <location>
        <begin position="144"/>
        <end position="163"/>
    </location>
</feature>